<dbReference type="GO" id="GO:0005634">
    <property type="term" value="C:nucleus"/>
    <property type="evidence" value="ECO:0007669"/>
    <property type="project" value="UniProtKB-SubCell"/>
</dbReference>
<feature type="region of interest" description="Disordered" evidence="10">
    <location>
        <begin position="90"/>
        <end position="119"/>
    </location>
</feature>
<evidence type="ECO:0000313" key="11">
    <source>
        <dbReference type="EMBL" id="GAC92507.1"/>
    </source>
</evidence>
<dbReference type="RefSeq" id="XP_012186094.1">
    <property type="nucleotide sequence ID" value="XM_012330704.1"/>
</dbReference>
<proteinExistence type="inferred from homology"/>
<comment type="catalytic activity">
    <reaction evidence="8">
        <text>O-phospho-L-seryl-[protein] + H2O = L-seryl-[protein] + phosphate</text>
        <dbReference type="Rhea" id="RHEA:20629"/>
        <dbReference type="Rhea" id="RHEA-COMP:9863"/>
        <dbReference type="Rhea" id="RHEA-COMP:11604"/>
        <dbReference type="ChEBI" id="CHEBI:15377"/>
        <dbReference type="ChEBI" id="CHEBI:29999"/>
        <dbReference type="ChEBI" id="CHEBI:43474"/>
        <dbReference type="ChEBI" id="CHEBI:83421"/>
        <dbReference type="EC" id="3.1.3.16"/>
    </reaction>
</comment>
<dbReference type="GeneID" id="24105373"/>
<evidence type="ECO:0000256" key="10">
    <source>
        <dbReference type="SAM" id="MobiDB-lite"/>
    </source>
</evidence>
<dbReference type="STRING" id="1305764.R9NVS3"/>
<name>R9NVS3_PSEHS</name>
<evidence type="ECO:0000256" key="4">
    <source>
        <dbReference type="ARBA" id="ARBA00022664"/>
    </source>
</evidence>
<dbReference type="GO" id="GO:0004722">
    <property type="term" value="F:protein serine/threonine phosphatase activity"/>
    <property type="evidence" value="ECO:0007669"/>
    <property type="project" value="UniProtKB-EC"/>
</dbReference>
<keyword evidence="6" id="KW-0904">Protein phosphatase</keyword>
<keyword evidence="12" id="KW-1185">Reference proteome</keyword>
<reference evidence="12" key="1">
    <citation type="journal article" date="2013" name="Genome Announc.">
        <title>Draft genome sequence of the basidiomycetous yeast-like fungus Pseudozyma hubeiensis SY62, which produces an abundant amount of the biosurfactant mannosylerythritol lipids.</title>
        <authorList>
            <person name="Konishi M."/>
            <person name="Hatada Y."/>
            <person name="Horiuchi J."/>
        </authorList>
    </citation>
    <scope>NUCLEOTIDE SEQUENCE [LARGE SCALE GENOMIC DNA]</scope>
    <source>
        <strain evidence="12">SY62</strain>
    </source>
</reference>
<dbReference type="FunFam" id="3.40.50.2300:FF:000405">
    <property type="entry name" value="RNA polymerase II subunit A C-terminal domain phosphatase"/>
    <property type="match status" value="1"/>
</dbReference>
<dbReference type="Gene3D" id="3.40.50.2300">
    <property type="match status" value="2"/>
</dbReference>
<comment type="catalytic activity">
    <reaction evidence="9">
        <text>O-phospho-L-threonyl-[protein] + H2O = L-threonyl-[protein] + phosphate</text>
        <dbReference type="Rhea" id="RHEA:47004"/>
        <dbReference type="Rhea" id="RHEA-COMP:11060"/>
        <dbReference type="Rhea" id="RHEA-COMP:11605"/>
        <dbReference type="ChEBI" id="CHEBI:15377"/>
        <dbReference type="ChEBI" id="CHEBI:30013"/>
        <dbReference type="ChEBI" id="CHEBI:43474"/>
        <dbReference type="ChEBI" id="CHEBI:61977"/>
        <dbReference type="EC" id="3.1.3.16"/>
    </reaction>
</comment>
<dbReference type="PANTHER" id="PTHR20383">
    <property type="entry name" value="RNA POLYMERASE II SUBUNIT A C-TERMINAL DOMAIN PHOSPHATASE"/>
    <property type="match status" value="1"/>
</dbReference>
<evidence type="ECO:0000256" key="2">
    <source>
        <dbReference type="ARBA" id="ARBA00008978"/>
    </source>
</evidence>
<evidence type="ECO:0000256" key="1">
    <source>
        <dbReference type="ARBA" id="ARBA00004123"/>
    </source>
</evidence>
<keyword evidence="5" id="KW-0378">Hydrolase</keyword>
<dbReference type="Pfam" id="PF04722">
    <property type="entry name" value="Ssu72"/>
    <property type="match status" value="1"/>
</dbReference>
<evidence type="ECO:0000256" key="3">
    <source>
        <dbReference type="ARBA" id="ARBA00013081"/>
    </source>
</evidence>
<dbReference type="OrthoDB" id="57957at2759"/>
<evidence type="ECO:0000256" key="8">
    <source>
        <dbReference type="ARBA" id="ARBA00047761"/>
    </source>
</evidence>
<comment type="similarity">
    <text evidence="2">Belongs to the SSU72 phosphatase family.</text>
</comment>
<evidence type="ECO:0000313" key="12">
    <source>
        <dbReference type="Proteomes" id="UP000014071"/>
    </source>
</evidence>
<dbReference type="AlphaFoldDB" id="R9NVS3"/>
<accession>R9NVS3</accession>
<comment type="subcellular location">
    <subcellularLocation>
        <location evidence="1">Nucleus</location>
    </subcellularLocation>
</comment>
<evidence type="ECO:0000256" key="6">
    <source>
        <dbReference type="ARBA" id="ARBA00022912"/>
    </source>
</evidence>
<gene>
    <name evidence="11" type="ORF">PHSY_000061</name>
</gene>
<protein>
    <recommendedName>
        <fullName evidence="3">protein-serine/threonine phosphatase</fullName>
        <ecNumber evidence="3">3.1.3.16</ecNumber>
    </recommendedName>
</protein>
<evidence type="ECO:0000256" key="5">
    <source>
        <dbReference type="ARBA" id="ARBA00022801"/>
    </source>
</evidence>
<dbReference type="GO" id="GO:0006397">
    <property type="term" value="P:mRNA processing"/>
    <property type="evidence" value="ECO:0007669"/>
    <property type="project" value="UniProtKB-KW"/>
</dbReference>
<dbReference type="eggNOG" id="KOG2424">
    <property type="taxonomic scope" value="Eukaryota"/>
</dbReference>
<organism evidence="11 12">
    <name type="scientific">Pseudozyma hubeiensis (strain SY62)</name>
    <name type="common">Yeast</name>
    <dbReference type="NCBI Taxonomy" id="1305764"/>
    <lineage>
        <taxon>Eukaryota</taxon>
        <taxon>Fungi</taxon>
        <taxon>Dikarya</taxon>
        <taxon>Basidiomycota</taxon>
        <taxon>Ustilaginomycotina</taxon>
        <taxon>Ustilaginomycetes</taxon>
        <taxon>Ustilaginales</taxon>
        <taxon>Ustilaginaceae</taxon>
        <taxon>Pseudozyma</taxon>
    </lineage>
</organism>
<dbReference type="FunFam" id="3.40.50.2300:FF:000182">
    <property type="entry name" value="RNA polymerase II subunit A"/>
    <property type="match status" value="1"/>
</dbReference>
<keyword evidence="7" id="KW-0539">Nucleus</keyword>
<dbReference type="Proteomes" id="UP000014071">
    <property type="component" value="Unassembled WGS sequence"/>
</dbReference>
<evidence type="ECO:0000256" key="9">
    <source>
        <dbReference type="ARBA" id="ARBA00048336"/>
    </source>
</evidence>
<keyword evidence="4" id="KW-0507">mRNA processing</keyword>
<dbReference type="InterPro" id="IPR006811">
    <property type="entry name" value="RNA_pol_II_suA"/>
</dbReference>
<evidence type="ECO:0000256" key="7">
    <source>
        <dbReference type="ARBA" id="ARBA00023242"/>
    </source>
</evidence>
<sequence length="328" mass="36401">MHCWERFGEHDPPFRVFSSHRRCHHHHHQLRTASTRFALKHFARLAQYQTQVSLYSCPTCDRGCSSPSKHLTSHPASPTQHHVKMQYPYSIQPSSSSSTTPPYPPLSSSSSSTPQLPQSTIEATAVNGVVPSTSSSDSNVLFCVVCASNQNRSMAAHSLLAQSGFNVTSAGTGSAVRLPGPKINLPNIYPFGTAYTDIISDLNSKDPRLYWANGLMTMLNRNKDVKRAPERWQETKYAADVVITCEERCFDAVCEDLFNRGAELNRPVHVINVEIKDNHEEAVAAGKAILDLAEAIRAAKDVDEEMDGILERHQAKHPHAILHTVAYY</sequence>
<dbReference type="EC" id="3.1.3.16" evidence="3"/>
<dbReference type="HOGENOM" id="CLU_062463_1_0_1"/>
<dbReference type="EMBL" id="DF238766">
    <property type="protein sequence ID" value="GAC92507.1"/>
    <property type="molecule type" value="Genomic_DNA"/>
</dbReference>